<reference evidence="5 6" key="1">
    <citation type="journal article" date="2010" name="Nature">
        <title>Genome sequence of the palaeopolyploid soybean.</title>
        <authorList>
            <person name="Schmutz J."/>
            <person name="Cannon S.B."/>
            <person name="Schlueter J."/>
            <person name="Ma J."/>
            <person name="Mitros T."/>
            <person name="Nelson W."/>
            <person name="Hyten D.L."/>
            <person name="Song Q."/>
            <person name="Thelen J.J."/>
            <person name="Cheng J."/>
            <person name="Xu D."/>
            <person name="Hellsten U."/>
            <person name="May G.D."/>
            <person name="Yu Y."/>
            <person name="Sakurai T."/>
            <person name="Umezawa T."/>
            <person name="Bhattacharyya M.K."/>
            <person name="Sandhu D."/>
            <person name="Valliyodan B."/>
            <person name="Lindquist E."/>
            <person name="Peto M."/>
            <person name="Grant D."/>
            <person name="Shu S."/>
            <person name="Goodstein D."/>
            <person name="Barry K."/>
            <person name="Futrell-Griggs M."/>
            <person name="Abernathy B."/>
            <person name="Du J."/>
            <person name="Tian Z."/>
            <person name="Zhu L."/>
            <person name="Gill N."/>
            <person name="Joshi T."/>
            <person name="Libault M."/>
            <person name="Sethuraman A."/>
            <person name="Zhang X.-C."/>
            <person name="Shinozaki K."/>
            <person name="Nguyen H.T."/>
            <person name="Wing R.A."/>
            <person name="Cregan P."/>
            <person name="Specht J."/>
            <person name="Grimwood J."/>
            <person name="Rokhsar D."/>
            <person name="Stacey G."/>
            <person name="Shoemaker R.C."/>
            <person name="Jackson S.A."/>
        </authorList>
    </citation>
    <scope>NUCLEOTIDE SEQUENCE [LARGE SCALE GENOMIC DNA]</scope>
    <source>
        <strain evidence="6">cv. Williams 82</strain>
        <tissue evidence="5">Callus</tissue>
    </source>
</reference>
<keyword evidence="4" id="KW-0464">Manganese</keyword>
<dbReference type="Gene3D" id="3.60.10.10">
    <property type="entry name" value="Endonuclease/exonuclease/phosphatase"/>
    <property type="match status" value="1"/>
</dbReference>
<dbReference type="SMR" id="K7LEN8"/>
<dbReference type="GO" id="GO:0008081">
    <property type="term" value="F:phosphoric diester hydrolase activity"/>
    <property type="evidence" value="ECO:0000318"/>
    <property type="project" value="GO_Central"/>
</dbReference>
<evidence type="ECO:0000256" key="2">
    <source>
        <dbReference type="ARBA" id="ARBA00022801"/>
    </source>
</evidence>
<dbReference type="GO" id="GO:0008311">
    <property type="term" value="F:double-stranded DNA 3'-5' DNA exonuclease activity"/>
    <property type="evidence" value="ECO:0000318"/>
    <property type="project" value="GO_Central"/>
</dbReference>
<evidence type="ECO:0000256" key="3">
    <source>
        <dbReference type="ARBA" id="ARBA00022842"/>
    </source>
</evidence>
<dbReference type="GO" id="GO:0046872">
    <property type="term" value="F:metal ion binding"/>
    <property type="evidence" value="ECO:0007669"/>
    <property type="project" value="UniProtKB-KW"/>
</dbReference>
<dbReference type="AlphaFoldDB" id="K7LEN8"/>
<dbReference type="Gramene" id="KRH39165">
    <property type="protein sequence ID" value="KRH39165"/>
    <property type="gene ID" value="GLYMA_09G182800"/>
</dbReference>
<proteinExistence type="predicted"/>
<dbReference type="GO" id="GO:0006284">
    <property type="term" value="P:base-excision repair"/>
    <property type="evidence" value="ECO:0000318"/>
    <property type="project" value="GO_Central"/>
</dbReference>
<sequence>MNIVSYNVRGLGKGVKWAAVRRLARKNKMDILCIQETKKEQIDKPMCQALWGDMDVVWEFQPAINTAE</sequence>
<comment type="cofactor">
    <cofactor evidence="4">
        <name>Mg(2+)</name>
        <dbReference type="ChEBI" id="CHEBI:18420"/>
    </cofactor>
    <cofactor evidence="4">
        <name>Mn(2+)</name>
        <dbReference type="ChEBI" id="CHEBI:29035"/>
    </cofactor>
    <text evidence="4">Probably binds two magnesium or manganese ions per subunit.</text>
</comment>
<dbReference type="SUPFAM" id="SSF56219">
    <property type="entry name" value="DNase I-like"/>
    <property type="match status" value="1"/>
</dbReference>
<dbReference type="OrthoDB" id="1431600at2759"/>
<dbReference type="InterPro" id="IPR004808">
    <property type="entry name" value="AP_endonuc_1"/>
</dbReference>
<dbReference type="EnsemblPlants" id="KRH39165">
    <property type="protein sequence ID" value="KRH39165"/>
    <property type="gene ID" value="GLYMA_09G182800"/>
</dbReference>
<reference evidence="5" key="3">
    <citation type="submission" date="2018-07" db="EMBL/GenBank/DDBJ databases">
        <title>WGS assembly of Glycine max.</title>
        <authorList>
            <person name="Schmutz J."/>
            <person name="Cannon S."/>
            <person name="Schlueter J."/>
            <person name="Ma J."/>
            <person name="Mitros T."/>
            <person name="Nelson W."/>
            <person name="Hyten D."/>
            <person name="Song Q."/>
            <person name="Thelen J."/>
            <person name="Cheng J."/>
            <person name="Xu D."/>
            <person name="Hellsten U."/>
            <person name="May G."/>
            <person name="Yu Y."/>
            <person name="Sakurai T."/>
            <person name="Umezawa T."/>
            <person name="Bhattacharyya M."/>
            <person name="Sandhu D."/>
            <person name="Valliyodan B."/>
            <person name="Lindquist E."/>
            <person name="Peto M."/>
            <person name="Grant D."/>
            <person name="Shu S."/>
            <person name="Goodstein D."/>
            <person name="Barry K."/>
            <person name="Futrell-Griggs M."/>
            <person name="Abernathy B."/>
            <person name="Du J."/>
            <person name="Tian Z."/>
            <person name="Zhu L."/>
            <person name="Gill N."/>
            <person name="Joshi T."/>
            <person name="Libault M."/>
            <person name="Sethuraman A."/>
            <person name="Zhang X."/>
            <person name="Shinozaki K."/>
            <person name="Nguyen H."/>
            <person name="Wing R."/>
            <person name="Cregan P."/>
            <person name="Specht J."/>
            <person name="Grimwood J."/>
            <person name="Rokhsar D."/>
            <person name="Stacey G."/>
            <person name="Shoemaker R."/>
            <person name="Jackson S."/>
        </authorList>
    </citation>
    <scope>NUCLEOTIDE SEQUENCE</scope>
    <source>
        <tissue evidence="5">Callus</tissue>
    </source>
</reference>
<keyword evidence="3 4" id="KW-0460">Magnesium</keyword>
<dbReference type="InterPro" id="IPR036691">
    <property type="entry name" value="Endo/exonu/phosph_ase_sf"/>
</dbReference>
<dbReference type="HOGENOM" id="CLU_2610754_0_0_1"/>
<reference evidence="6" key="2">
    <citation type="submission" date="2018-02" db="UniProtKB">
        <authorList>
            <consortium name="EnsemblPlants"/>
        </authorList>
    </citation>
    <scope>IDENTIFICATION</scope>
    <source>
        <strain evidence="6">Williams 82</strain>
    </source>
</reference>
<dbReference type="PANTHER" id="PTHR22748:SF11">
    <property type="entry name" value="OS07G0184032 PROTEIN"/>
    <property type="match status" value="1"/>
</dbReference>
<dbReference type="Proteomes" id="UP000008827">
    <property type="component" value="Chromosome 9"/>
</dbReference>
<evidence type="ECO:0000313" key="5">
    <source>
        <dbReference type="EMBL" id="KRH39165.1"/>
    </source>
</evidence>
<dbReference type="PaxDb" id="3847-GLYMA09G31501.1"/>
<keyword evidence="1 4" id="KW-0479">Metal-binding</keyword>
<evidence type="ECO:0000313" key="6">
    <source>
        <dbReference type="EnsemblPlants" id="KRH39165"/>
    </source>
</evidence>
<evidence type="ECO:0000256" key="1">
    <source>
        <dbReference type="ARBA" id="ARBA00022723"/>
    </source>
</evidence>
<dbReference type="GO" id="GO:0005634">
    <property type="term" value="C:nucleus"/>
    <property type="evidence" value="ECO:0000318"/>
    <property type="project" value="GO_Central"/>
</dbReference>
<feature type="binding site" evidence="4">
    <location>
        <position position="7"/>
    </location>
    <ligand>
        <name>Mg(2+)</name>
        <dbReference type="ChEBI" id="CHEBI:18420"/>
        <label>1</label>
    </ligand>
</feature>
<evidence type="ECO:0008006" key="8">
    <source>
        <dbReference type="Google" id="ProtNLM"/>
    </source>
</evidence>
<evidence type="ECO:0000313" key="7">
    <source>
        <dbReference type="Proteomes" id="UP000008827"/>
    </source>
</evidence>
<feature type="binding site" evidence="4">
    <location>
        <position position="36"/>
    </location>
    <ligand>
        <name>Mg(2+)</name>
        <dbReference type="ChEBI" id="CHEBI:18420"/>
        <label>1</label>
    </ligand>
</feature>
<protein>
    <recommendedName>
        <fullName evidence="8">Endonuclease/exonuclease/phosphatase domain-containing protein</fullName>
    </recommendedName>
</protein>
<name>K7LEN8_SOYBN</name>
<gene>
    <name evidence="5" type="ORF">GLYMA_09G182800</name>
</gene>
<dbReference type="EMBL" id="CM000842">
    <property type="protein sequence ID" value="KRH39165.1"/>
    <property type="molecule type" value="Genomic_DNA"/>
</dbReference>
<keyword evidence="2" id="KW-0378">Hydrolase</keyword>
<accession>K7LEN8</accession>
<evidence type="ECO:0000256" key="4">
    <source>
        <dbReference type="PIRSR" id="PIRSR604808-2"/>
    </source>
</evidence>
<organism evidence="6">
    <name type="scientific">Glycine max</name>
    <name type="common">Soybean</name>
    <name type="synonym">Glycine hispida</name>
    <dbReference type="NCBI Taxonomy" id="3847"/>
    <lineage>
        <taxon>Eukaryota</taxon>
        <taxon>Viridiplantae</taxon>
        <taxon>Streptophyta</taxon>
        <taxon>Embryophyta</taxon>
        <taxon>Tracheophyta</taxon>
        <taxon>Spermatophyta</taxon>
        <taxon>Magnoliopsida</taxon>
        <taxon>eudicotyledons</taxon>
        <taxon>Gunneridae</taxon>
        <taxon>Pentapetalae</taxon>
        <taxon>rosids</taxon>
        <taxon>fabids</taxon>
        <taxon>Fabales</taxon>
        <taxon>Fabaceae</taxon>
        <taxon>Papilionoideae</taxon>
        <taxon>50 kb inversion clade</taxon>
        <taxon>NPAAA clade</taxon>
        <taxon>indigoferoid/millettioid clade</taxon>
        <taxon>Phaseoleae</taxon>
        <taxon>Glycine</taxon>
        <taxon>Glycine subgen. Soja</taxon>
    </lineage>
</organism>
<dbReference type="PANTHER" id="PTHR22748">
    <property type="entry name" value="AP ENDONUCLEASE"/>
    <property type="match status" value="1"/>
</dbReference>
<dbReference type="GO" id="GO:0003906">
    <property type="term" value="F:DNA-(apurinic or apyrimidinic site) endonuclease activity"/>
    <property type="evidence" value="ECO:0000318"/>
    <property type="project" value="GO_Central"/>
</dbReference>
<dbReference type="InParanoid" id="K7LEN8"/>
<keyword evidence="7" id="KW-1185">Reference proteome</keyword>
<dbReference type="FunFam" id="3.60.10.10:FF:000183">
    <property type="entry name" value="Uncharacterized protein"/>
    <property type="match status" value="1"/>
</dbReference>